<evidence type="ECO:0000256" key="1">
    <source>
        <dbReference type="SAM" id="Coils"/>
    </source>
</evidence>
<evidence type="ECO:0000313" key="6">
    <source>
        <dbReference type="Proteomes" id="UP000700596"/>
    </source>
</evidence>
<keyword evidence="1" id="KW-0175">Coiled coil</keyword>
<keyword evidence="6" id="KW-1185">Reference proteome</keyword>
<feature type="signal peptide" evidence="4">
    <location>
        <begin position="1"/>
        <end position="23"/>
    </location>
</feature>
<dbReference type="Proteomes" id="UP000700596">
    <property type="component" value="Unassembled WGS sequence"/>
</dbReference>
<feature type="transmembrane region" description="Helical" evidence="3">
    <location>
        <begin position="63"/>
        <end position="80"/>
    </location>
</feature>
<comment type="caution">
    <text evidence="5">The sequence shown here is derived from an EMBL/GenBank/DDBJ whole genome shotgun (WGS) entry which is preliminary data.</text>
</comment>
<feature type="compositionally biased region" description="Basic and acidic residues" evidence="2">
    <location>
        <begin position="612"/>
        <end position="623"/>
    </location>
</feature>
<feature type="coiled-coil region" evidence="1">
    <location>
        <begin position="265"/>
        <end position="292"/>
    </location>
</feature>
<accession>A0A9P9DGW4</accession>
<reference evidence="5" key="1">
    <citation type="journal article" date="2021" name="Nat. Commun.">
        <title>Genetic determinants of endophytism in the Arabidopsis root mycobiome.</title>
        <authorList>
            <person name="Mesny F."/>
            <person name="Miyauchi S."/>
            <person name="Thiergart T."/>
            <person name="Pickel B."/>
            <person name="Atanasova L."/>
            <person name="Karlsson M."/>
            <person name="Huettel B."/>
            <person name="Barry K.W."/>
            <person name="Haridas S."/>
            <person name="Chen C."/>
            <person name="Bauer D."/>
            <person name="Andreopoulos W."/>
            <person name="Pangilinan J."/>
            <person name="LaButti K."/>
            <person name="Riley R."/>
            <person name="Lipzen A."/>
            <person name="Clum A."/>
            <person name="Drula E."/>
            <person name="Henrissat B."/>
            <person name="Kohler A."/>
            <person name="Grigoriev I.V."/>
            <person name="Martin F.M."/>
            <person name="Hacquard S."/>
        </authorList>
    </citation>
    <scope>NUCLEOTIDE SEQUENCE</scope>
    <source>
        <strain evidence="5">MPI-CAGE-CH-0243</strain>
    </source>
</reference>
<organism evidence="5 6">
    <name type="scientific">Dendryphion nanum</name>
    <dbReference type="NCBI Taxonomy" id="256645"/>
    <lineage>
        <taxon>Eukaryota</taxon>
        <taxon>Fungi</taxon>
        <taxon>Dikarya</taxon>
        <taxon>Ascomycota</taxon>
        <taxon>Pezizomycotina</taxon>
        <taxon>Dothideomycetes</taxon>
        <taxon>Pleosporomycetidae</taxon>
        <taxon>Pleosporales</taxon>
        <taxon>Torulaceae</taxon>
        <taxon>Dendryphion</taxon>
    </lineage>
</organism>
<protein>
    <submittedName>
        <fullName evidence="5">Uncharacterized protein</fullName>
    </submittedName>
</protein>
<name>A0A9P9DGW4_9PLEO</name>
<keyword evidence="3" id="KW-0812">Transmembrane</keyword>
<evidence type="ECO:0000256" key="2">
    <source>
        <dbReference type="SAM" id="MobiDB-lite"/>
    </source>
</evidence>
<keyword evidence="3" id="KW-0472">Membrane</keyword>
<feature type="chain" id="PRO_5040179264" evidence="4">
    <location>
        <begin position="24"/>
        <end position="623"/>
    </location>
</feature>
<keyword evidence="3" id="KW-1133">Transmembrane helix</keyword>
<keyword evidence="4" id="KW-0732">Signal</keyword>
<evidence type="ECO:0000313" key="5">
    <source>
        <dbReference type="EMBL" id="KAH7118767.1"/>
    </source>
</evidence>
<evidence type="ECO:0000256" key="4">
    <source>
        <dbReference type="SAM" id="SignalP"/>
    </source>
</evidence>
<feature type="region of interest" description="Disordered" evidence="2">
    <location>
        <begin position="591"/>
        <end position="623"/>
    </location>
</feature>
<evidence type="ECO:0000256" key="3">
    <source>
        <dbReference type="SAM" id="Phobius"/>
    </source>
</evidence>
<dbReference type="AlphaFoldDB" id="A0A9P9DGW4"/>
<proteinExistence type="predicted"/>
<gene>
    <name evidence="5" type="ORF">B0J11DRAFT_570461</name>
</gene>
<sequence length="623" mass="66360">MAVITTICSLLAFLLGFAPLVNGLAHCRSSDIEKKPAVLLDFSLGCVGITATLIVAALYPNPWILTIVSLISYFILLNVHLLSLDFVTDYQSALRNLGRLYQRLFLLVVHSALDYTWERAQARRDFNALTKRNPVLGERMSVQETTIASLQAELADLLGPSTDKEPGLTPLAKLQAMRGRIAELEREVFMQRQEISWQNIGHKRQTNGRIPAVDTSKRDARDIAHLLAKLDASDSSRIAAESKAKDLLAKLEARDSYCIAAKSKASDLRVEKEDLRRTVNALERELAELKPQHQRTAVEAAKFANVLEEMHRFADGAYDEHHPQLRHATIWVVAGLIELGKLDAMTLGVDEQRLEVLSGWVAAGASSPIVPERGFRRTNRTFPRTAVGRVVETQLKLTPPGCQQRLATFFDPPATYIPVPAPVFVPASSLPPATPAAPAAPAFNPVSSLPPVAPTFVAPPPSLSVPVVSAPAIIPPGRPMVAEVGFAPAQSSPLARFVATVPEPVSAVAAAAAPAAPACRGPVSPPAGARVPVPPPAGASGPIGLKIVSAPAFGVVPSVAARRAPVPPPAGASGPTGFKIASAPAFGVVSSTERAAPADPATDPAPKRAKGNWRDRSGEDELW</sequence>
<dbReference type="EMBL" id="JAGMWT010000012">
    <property type="protein sequence ID" value="KAH7118767.1"/>
    <property type="molecule type" value="Genomic_DNA"/>
</dbReference>
<feature type="compositionally biased region" description="Low complexity" evidence="2">
    <location>
        <begin position="594"/>
        <end position="604"/>
    </location>
</feature>
<feature type="transmembrane region" description="Helical" evidence="3">
    <location>
        <begin position="39"/>
        <end position="58"/>
    </location>
</feature>